<dbReference type="PROSITE" id="PS50011">
    <property type="entry name" value="PROTEIN_KINASE_DOM"/>
    <property type="match status" value="1"/>
</dbReference>
<dbReference type="Pfam" id="PF00069">
    <property type="entry name" value="Pkinase"/>
    <property type="match status" value="1"/>
</dbReference>
<evidence type="ECO:0000313" key="3">
    <source>
        <dbReference type="EMBL" id="KYK58959.1"/>
    </source>
</evidence>
<dbReference type="InParanoid" id="A0A151GPC0"/>
<dbReference type="GeneID" id="63712729"/>
<keyword evidence="3" id="KW-0808">Transferase</keyword>
<dbReference type="RefSeq" id="XP_040658311.1">
    <property type="nucleotide sequence ID" value="XM_040797428.1"/>
</dbReference>
<dbReference type="InterPro" id="IPR011009">
    <property type="entry name" value="Kinase-like_dom_sf"/>
</dbReference>
<dbReference type="STRING" id="98403.A0A151GPC0"/>
<dbReference type="InterPro" id="IPR000719">
    <property type="entry name" value="Prot_kinase_dom"/>
</dbReference>
<dbReference type="SMART" id="SM00220">
    <property type="entry name" value="S_TKc"/>
    <property type="match status" value="1"/>
</dbReference>
<dbReference type="GO" id="GO:0004674">
    <property type="term" value="F:protein serine/threonine kinase activity"/>
    <property type="evidence" value="ECO:0007669"/>
    <property type="project" value="TreeGrafter"/>
</dbReference>
<evidence type="ECO:0000256" key="1">
    <source>
        <dbReference type="SAM" id="MobiDB-lite"/>
    </source>
</evidence>
<dbReference type="SUPFAM" id="SSF56112">
    <property type="entry name" value="Protein kinase-like (PK-like)"/>
    <property type="match status" value="1"/>
</dbReference>
<keyword evidence="3" id="KW-0418">Kinase</keyword>
<comment type="caution">
    <text evidence="3">The sequence shown here is derived from an EMBL/GenBank/DDBJ whole genome shotgun (WGS) entry which is preliminary data.</text>
</comment>
<dbReference type="Gene3D" id="1.10.510.10">
    <property type="entry name" value="Transferase(Phosphotransferase) domain 1"/>
    <property type="match status" value="1"/>
</dbReference>
<sequence>MDIQRQFPGMHWICGGGISYVYEVNPRIVVKVPQSGNFKREQFRKEVKIYDLFSRHPPCPSVVRCFHHSGNGIFLEYIIDGSLSSRIQANHIRNQKSHIVTKVEKLEPLLLRKQWINDLTQAVAFLESLGLAYGDLRPENILLNRNQLKLSDFDSAAEIGIYFEAFLAPYGRFLNGNDTDQGERGTSGCLGPRIEQFALGSLYYLINYGFEVYGDELLTENPKEHGPKVLSLLQNMEFPKLDADLAIDEIIDNCWRNKYSTIAELAAYTESLLAKQMNEEATNDEQANERKAGSDSSNVVIQDRSAEDFLSKRAVCVDLEKRRLLDLLSSGMHASEQI</sequence>
<feature type="region of interest" description="Disordered" evidence="1">
    <location>
        <begin position="279"/>
        <end position="298"/>
    </location>
</feature>
<gene>
    <name evidence="3" type="ORF">DCS_00086</name>
</gene>
<dbReference type="Proteomes" id="UP000076580">
    <property type="component" value="Chromosome 01"/>
</dbReference>
<reference evidence="3 4" key="1">
    <citation type="journal article" date="2016" name="Sci. Rep.">
        <title>Insights into Adaptations to a Near-Obligate Nematode Endoparasitic Lifestyle from the Finished Genome of Drechmeria coniospora.</title>
        <authorList>
            <person name="Zhang L."/>
            <person name="Zhou Z."/>
            <person name="Guo Q."/>
            <person name="Fokkens L."/>
            <person name="Miskei M."/>
            <person name="Pocsi I."/>
            <person name="Zhang W."/>
            <person name="Chen M."/>
            <person name="Wang L."/>
            <person name="Sun Y."/>
            <person name="Donzelli B.G."/>
            <person name="Gibson D.M."/>
            <person name="Nelson D.R."/>
            <person name="Luo J.G."/>
            <person name="Rep M."/>
            <person name="Liu H."/>
            <person name="Yang S."/>
            <person name="Wang J."/>
            <person name="Krasnoff S.B."/>
            <person name="Xu Y."/>
            <person name="Molnar I."/>
            <person name="Lin M."/>
        </authorList>
    </citation>
    <scope>NUCLEOTIDE SEQUENCE [LARGE SCALE GENOMIC DNA]</scope>
    <source>
        <strain evidence="3 4">ARSEF 6962</strain>
    </source>
</reference>
<name>A0A151GPC0_DRECN</name>
<organism evidence="3 4">
    <name type="scientific">Drechmeria coniospora</name>
    <name type="common">Nematophagous fungus</name>
    <name type="synonym">Meria coniospora</name>
    <dbReference type="NCBI Taxonomy" id="98403"/>
    <lineage>
        <taxon>Eukaryota</taxon>
        <taxon>Fungi</taxon>
        <taxon>Dikarya</taxon>
        <taxon>Ascomycota</taxon>
        <taxon>Pezizomycotina</taxon>
        <taxon>Sordariomycetes</taxon>
        <taxon>Hypocreomycetidae</taxon>
        <taxon>Hypocreales</taxon>
        <taxon>Ophiocordycipitaceae</taxon>
        <taxon>Drechmeria</taxon>
    </lineage>
</organism>
<evidence type="ECO:0000313" key="4">
    <source>
        <dbReference type="Proteomes" id="UP000076580"/>
    </source>
</evidence>
<keyword evidence="4" id="KW-1185">Reference proteome</keyword>
<proteinExistence type="predicted"/>
<accession>A0A151GPC0</accession>
<dbReference type="GO" id="GO:0005524">
    <property type="term" value="F:ATP binding"/>
    <property type="evidence" value="ECO:0007669"/>
    <property type="project" value="InterPro"/>
</dbReference>
<evidence type="ECO:0000259" key="2">
    <source>
        <dbReference type="PROSITE" id="PS50011"/>
    </source>
</evidence>
<dbReference type="EMBL" id="LAYC01000001">
    <property type="protein sequence ID" value="KYK58959.1"/>
    <property type="molecule type" value="Genomic_DNA"/>
</dbReference>
<dbReference type="PANTHER" id="PTHR24359">
    <property type="entry name" value="SERINE/THREONINE-PROTEIN KINASE SBK1"/>
    <property type="match status" value="1"/>
</dbReference>
<dbReference type="AlphaFoldDB" id="A0A151GPC0"/>
<dbReference type="PANTHER" id="PTHR24359:SF1">
    <property type="entry name" value="INHIBITOR OF NUCLEAR FACTOR KAPPA-B KINASE EPSILON SUBUNIT HOMOLOG 1-RELATED"/>
    <property type="match status" value="1"/>
</dbReference>
<protein>
    <submittedName>
        <fullName evidence="3">Protein kinase</fullName>
    </submittedName>
</protein>
<feature type="domain" description="Protein kinase" evidence="2">
    <location>
        <begin position="7"/>
        <end position="310"/>
    </location>
</feature>